<dbReference type="GO" id="GO:0006643">
    <property type="term" value="P:membrane lipid metabolic process"/>
    <property type="evidence" value="ECO:0007669"/>
    <property type="project" value="TreeGrafter"/>
</dbReference>
<comment type="subcellular location">
    <subcellularLocation>
        <location evidence="1">Endomembrane system</location>
        <topology evidence="1">Multi-pass membrane protein</topology>
    </subcellularLocation>
</comment>
<feature type="domain" description="Fatty acid hydroxylase" evidence="8">
    <location>
        <begin position="83"/>
        <end position="217"/>
    </location>
</feature>
<dbReference type="Proteomes" id="UP000191680">
    <property type="component" value="Unassembled WGS sequence"/>
</dbReference>
<keyword evidence="4" id="KW-0560">Oxidoreductase</keyword>
<evidence type="ECO:0000313" key="10">
    <source>
        <dbReference type="Proteomes" id="UP000191680"/>
    </source>
</evidence>
<evidence type="ECO:0000256" key="1">
    <source>
        <dbReference type="ARBA" id="ARBA00004127"/>
    </source>
</evidence>
<gene>
    <name evidence="9" type="ORF">BUL40_14740</name>
</gene>
<feature type="transmembrane region" description="Helical" evidence="7">
    <location>
        <begin position="330"/>
        <end position="351"/>
    </location>
</feature>
<evidence type="ECO:0000259" key="8">
    <source>
        <dbReference type="Pfam" id="PF04116"/>
    </source>
</evidence>
<evidence type="ECO:0000313" key="9">
    <source>
        <dbReference type="EMBL" id="OQD41627.1"/>
    </source>
</evidence>
<protein>
    <submittedName>
        <fullName evidence="9">Sterol desaturase</fullName>
    </submittedName>
</protein>
<keyword evidence="3 7" id="KW-1133">Transmembrane helix</keyword>
<evidence type="ECO:0000256" key="6">
    <source>
        <dbReference type="ARBA" id="ARBA00023136"/>
    </source>
</evidence>
<evidence type="ECO:0000256" key="7">
    <source>
        <dbReference type="SAM" id="Phobius"/>
    </source>
</evidence>
<keyword evidence="6 7" id="KW-0472">Membrane</keyword>
<organism evidence="9 10">
    <name type="scientific">Croceivirga radicis</name>
    <dbReference type="NCBI Taxonomy" id="1929488"/>
    <lineage>
        <taxon>Bacteria</taxon>
        <taxon>Pseudomonadati</taxon>
        <taxon>Bacteroidota</taxon>
        <taxon>Flavobacteriia</taxon>
        <taxon>Flavobacteriales</taxon>
        <taxon>Flavobacteriaceae</taxon>
        <taxon>Croceivirga</taxon>
    </lineage>
</organism>
<dbReference type="Pfam" id="PF04116">
    <property type="entry name" value="FA_hydroxylase"/>
    <property type="match status" value="1"/>
</dbReference>
<evidence type="ECO:0000256" key="2">
    <source>
        <dbReference type="ARBA" id="ARBA00022692"/>
    </source>
</evidence>
<keyword evidence="2 7" id="KW-0812">Transmembrane</keyword>
<comment type="caution">
    <text evidence="9">The sequence shown here is derived from an EMBL/GenBank/DDBJ whole genome shotgun (WGS) entry which is preliminary data.</text>
</comment>
<dbReference type="OrthoDB" id="9770329at2"/>
<feature type="transmembrane region" description="Helical" evidence="7">
    <location>
        <begin position="305"/>
        <end position="324"/>
    </location>
</feature>
<sequence length="425" mass="49380">METYATALLYAIPFFVGLVLLEILYGYVVKNQKYTVLDTVSSLSSGLTNIIKDSLGLVVILISYPFLLEHLALIEIKNTWLVWVMAFIAIDFAGYWNHRLSHHINIFWNQHVIHHSSEEFNLACALRQPIANLIGYYALLLIPAALLGVPNQVIAILAPIHLFAQFWYHTQHIGKLGWLEYVLVTPSQHRVHHAINAEYIDKNLGQILSVWDRLFGTFQEELEDVPPQYGVLKPAGTWNPVLINFQHFWRMCLDAFRTRNWWDRLRIWFMPTGWRPADVVEKYPIVGIEDVYNFKKYDSDSSFEMKAYAIFQLLTHTILLLYMFSNFETIGFPNLFYMAAFIFIGIFAYTSIMDQQNYGAFIEVVRGVVGLGFIYLTNDWFGLKQHLEVGVVLIFLYFIISIISALYFYFKSNYRLPTNSDTELT</sequence>
<feature type="transmembrane region" description="Helical" evidence="7">
    <location>
        <begin position="136"/>
        <end position="158"/>
    </location>
</feature>
<feature type="transmembrane region" description="Helical" evidence="7">
    <location>
        <begin position="7"/>
        <end position="29"/>
    </location>
</feature>
<dbReference type="GO" id="GO:0012505">
    <property type="term" value="C:endomembrane system"/>
    <property type="evidence" value="ECO:0007669"/>
    <property type="project" value="UniProtKB-SubCell"/>
</dbReference>
<feature type="transmembrane region" description="Helical" evidence="7">
    <location>
        <begin position="49"/>
        <end position="68"/>
    </location>
</feature>
<dbReference type="AlphaFoldDB" id="A0A1V6LNM9"/>
<dbReference type="RefSeq" id="WP_080319877.1">
    <property type="nucleotide sequence ID" value="NZ_MTBC01000012.1"/>
</dbReference>
<keyword evidence="10" id="KW-1185">Reference proteome</keyword>
<evidence type="ECO:0000256" key="5">
    <source>
        <dbReference type="ARBA" id="ARBA00023098"/>
    </source>
</evidence>
<dbReference type="PANTHER" id="PTHR21624">
    <property type="entry name" value="STEROL DESATURASE-RELATED PROTEIN"/>
    <property type="match status" value="1"/>
</dbReference>
<dbReference type="GO" id="GO:0050479">
    <property type="term" value="F:glyceryl-ether monooxygenase activity"/>
    <property type="evidence" value="ECO:0007669"/>
    <property type="project" value="TreeGrafter"/>
</dbReference>
<evidence type="ECO:0000256" key="3">
    <source>
        <dbReference type="ARBA" id="ARBA00022989"/>
    </source>
</evidence>
<feature type="transmembrane region" description="Helical" evidence="7">
    <location>
        <begin position="358"/>
        <end position="377"/>
    </location>
</feature>
<dbReference type="EMBL" id="MTBC01000012">
    <property type="protein sequence ID" value="OQD41627.1"/>
    <property type="molecule type" value="Genomic_DNA"/>
</dbReference>
<dbReference type="GO" id="GO:0005506">
    <property type="term" value="F:iron ion binding"/>
    <property type="evidence" value="ECO:0007669"/>
    <property type="project" value="InterPro"/>
</dbReference>
<reference evidence="9 10" key="1">
    <citation type="submission" date="2016-12" db="EMBL/GenBank/DDBJ databases">
        <authorList>
            <person name="Song W.-J."/>
            <person name="Kurnit D.M."/>
        </authorList>
    </citation>
    <scope>NUCLEOTIDE SEQUENCE [LARGE SCALE GENOMIC DNA]</scope>
    <source>
        <strain evidence="9 10">HSG9</strain>
    </source>
</reference>
<dbReference type="PANTHER" id="PTHR21624:SF1">
    <property type="entry name" value="ALKYLGLYCEROL MONOOXYGENASE"/>
    <property type="match status" value="1"/>
</dbReference>
<name>A0A1V6LNM9_9FLAO</name>
<proteinExistence type="predicted"/>
<evidence type="ECO:0000256" key="4">
    <source>
        <dbReference type="ARBA" id="ARBA00023002"/>
    </source>
</evidence>
<dbReference type="InterPro" id="IPR051689">
    <property type="entry name" value="Sterol_desaturase/TMEM195"/>
</dbReference>
<accession>A0A1V6LNM9</accession>
<dbReference type="GO" id="GO:0008610">
    <property type="term" value="P:lipid biosynthetic process"/>
    <property type="evidence" value="ECO:0007669"/>
    <property type="project" value="InterPro"/>
</dbReference>
<feature type="transmembrane region" description="Helical" evidence="7">
    <location>
        <begin position="80"/>
        <end position="98"/>
    </location>
</feature>
<keyword evidence="5" id="KW-0443">Lipid metabolism</keyword>
<feature type="transmembrane region" description="Helical" evidence="7">
    <location>
        <begin position="389"/>
        <end position="410"/>
    </location>
</feature>
<dbReference type="GO" id="GO:0016020">
    <property type="term" value="C:membrane"/>
    <property type="evidence" value="ECO:0007669"/>
    <property type="project" value="GOC"/>
</dbReference>
<dbReference type="InterPro" id="IPR006694">
    <property type="entry name" value="Fatty_acid_hydroxylase"/>
</dbReference>